<reference evidence="1 2" key="1">
    <citation type="journal article" date="2023" name="Nucleic Acids Res.">
        <title>The hologenome of Daphnia magna reveals possible DNA methylation and microbiome-mediated evolution of the host genome.</title>
        <authorList>
            <person name="Chaturvedi A."/>
            <person name="Li X."/>
            <person name="Dhandapani V."/>
            <person name="Marshall H."/>
            <person name="Kissane S."/>
            <person name="Cuenca-Cambronero M."/>
            <person name="Asole G."/>
            <person name="Calvet F."/>
            <person name="Ruiz-Romero M."/>
            <person name="Marangio P."/>
            <person name="Guigo R."/>
            <person name="Rago D."/>
            <person name="Mirbahai L."/>
            <person name="Eastwood N."/>
            <person name="Colbourne J.K."/>
            <person name="Zhou J."/>
            <person name="Mallon E."/>
            <person name="Orsini L."/>
        </authorList>
    </citation>
    <scope>NUCLEOTIDE SEQUENCE [LARGE SCALE GENOMIC DNA]</scope>
    <source>
        <strain evidence="1">LRV0_1</strain>
    </source>
</reference>
<protein>
    <submittedName>
        <fullName evidence="1">Uncharacterized protein</fullName>
    </submittedName>
</protein>
<dbReference type="Proteomes" id="UP001234178">
    <property type="component" value="Unassembled WGS sequence"/>
</dbReference>
<gene>
    <name evidence="1" type="ORF">OUZ56_014273</name>
</gene>
<comment type="caution">
    <text evidence="1">The sequence shown here is derived from an EMBL/GenBank/DDBJ whole genome shotgun (WGS) entry which is preliminary data.</text>
</comment>
<organism evidence="1 2">
    <name type="scientific">Daphnia magna</name>
    <dbReference type="NCBI Taxonomy" id="35525"/>
    <lineage>
        <taxon>Eukaryota</taxon>
        <taxon>Metazoa</taxon>
        <taxon>Ecdysozoa</taxon>
        <taxon>Arthropoda</taxon>
        <taxon>Crustacea</taxon>
        <taxon>Branchiopoda</taxon>
        <taxon>Diplostraca</taxon>
        <taxon>Cladocera</taxon>
        <taxon>Anomopoda</taxon>
        <taxon>Daphniidae</taxon>
        <taxon>Daphnia</taxon>
    </lineage>
</organism>
<keyword evidence="2" id="KW-1185">Reference proteome</keyword>
<dbReference type="EMBL" id="JAOYFB010000038">
    <property type="protein sequence ID" value="KAK4025199.1"/>
    <property type="molecule type" value="Genomic_DNA"/>
</dbReference>
<sequence length="136" mass="15184">MEVGIVSRTIGDFVMFLANEFSCGYLIARIKEGANNLNKILLGKIFQHLPKNLSEIASTVSHVLRKFSRDKRFAMLRVVSAFVSTLPLTGSINNGKRKRDDPTSTGYECYKPLLMFINLSGIDSETNNSIGHSRRS</sequence>
<evidence type="ECO:0000313" key="2">
    <source>
        <dbReference type="Proteomes" id="UP001234178"/>
    </source>
</evidence>
<name>A0ABR0AJA8_9CRUS</name>
<proteinExistence type="predicted"/>
<accession>A0ABR0AJA8</accession>
<evidence type="ECO:0000313" key="1">
    <source>
        <dbReference type="EMBL" id="KAK4025199.1"/>
    </source>
</evidence>